<dbReference type="AlphaFoldDB" id="A0A5C6DFG2"/>
<protein>
    <recommendedName>
        <fullName evidence="3">FG-GAP repeat protein</fullName>
    </recommendedName>
</protein>
<dbReference type="EMBL" id="SJPV01000009">
    <property type="protein sequence ID" value="TWU33866.1"/>
    <property type="molecule type" value="Genomic_DNA"/>
</dbReference>
<reference evidence="1 2" key="1">
    <citation type="submission" date="2019-02" db="EMBL/GenBank/DDBJ databases">
        <title>Deep-cultivation of Planctomycetes and their phenomic and genomic characterization uncovers novel biology.</title>
        <authorList>
            <person name="Wiegand S."/>
            <person name="Jogler M."/>
            <person name="Boedeker C."/>
            <person name="Pinto D."/>
            <person name="Vollmers J."/>
            <person name="Rivas-Marin E."/>
            <person name="Kohn T."/>
            <person name="Peeters S.H."/>
            <person name="Heuer A."/>
            <person name="Rast P."/>
            <person name="Oberbeckmann S."/>
            <person name="Bunk B."/>
            <person name="Jeske O."/>
            <person name="Meyerdierks A."/>
            <person name="Storesund J.E."/>
            <person name="Kallscheuer N."/>
            <person name="Luecker S."/>
            <person name="Lage O.M."/>
            <person name="Pohl T."/>
            <person name="Merkel B.J."/>
            <person name="Hornburger P."/>
            <person name="Mueller R.-W."/>
            <person name="Bruemmer F."/>
            <person name="Labrenz M."/>
            <person name="Spormann A.M."/>
            <person name="Op Den Camp H."/>
            <person name="Overmann J."/>
            <person name="Amann R."/>
            <person name="Jetten M.S.M."/>
            <person name="Mascher T."/>
            <person name="Medema M.H."/>
            <person name="Devos D.P."/>
            <person name="Kaster A.-K."/>
            <person name="Ovreas L."/>
            <person name="Rohde M."/>
            <person name="Galperin M.Y."/>
            <person name="Jogler C."/>
        </authorList>
    </citation>
    <scope>NUCLEOTIDE SEQUENCE [LARGE SCALE GENOMIC DNA]</scope>
    <source>
        <strain evidence="1 2">Poly41</strain>
    </source>
</reference>
<dbReference type="SUPFAM" id="SSF69318">
    <property type="entry name" value="Integrin alpha N-terminal domain"/>
    <property type="match status" value="1"/>
</dbReference>
<accession>A0A5C6DFG2</accession>
<sequence length="88" mass="9867">MNVYLFESQGSKTAPRFAVHANPLKVEWGLAALSVDHFCDWNGDGLPDLVNGYSVRLNHGVGNPYRWTKVEVGAAARNHDHAPVRRRR</sequence>
<gene>
    <name evidence="1" type="ORF">Poly41_48660</name>
</gene>
<name>A0A5C6DFG2_9BACT</name>
<dbReference type="InterPro" id="IPR028994">
    <property type="entry name" value="Integrin_alpha_N"/>
</dbReference>
<evidence type="ECO:0000313" key="1">
    <source>
        <dbReference type="EMBL" id="TWU33866.1"/>
    </source>
</evidence>
<dbReference type="Proteomes" id="UP000319143">
    <property type="component" value="Unassembled WGS sequence"/>
</dbReference>
<dbReference type="OrthoDB" id="9776368at2"/>
<evidence type="ECO:0008006" key="3">
    <source>
        <dbReference type="Google" id="ProtNLM"/>
    </source>
</evidence>
<proteinExistence type="predicted"/>
<keyword evidence="2" id="KW-1185">Reference proteome</keyword>
<organism evidence="1 2">
    <name type="scientific">Novipirellula artificiosorum</name>
    <dbReference type="NCBI Taxonomy" id="2528016"/>
    <lineage>
        <taxon>Bacteria</taxon>
        <taxon>Pseudomonadati</taxon>
        <taxon>Planctomycetota</taxon>
        <taxon>Planctomycetia</taxon>
        <taxon>Pirellulales</taxon>
        <taxon>Pirellulaceae</taxon>
        <taxon>Novipirellula</taxon>
    </lineage>
</organism>
<evidence type="ECO:0000313" key="2">
    <source>
        <dbReference type="Proteomes" id="UP000319143"/>
    </source>
</evidence>
<comment type="caution">
    <text evidence="1">The sequence shown here is derived from an EMBL/GenBank/DDBJ whole genome shotgun (WGS) entry which is preliminary data.</text>
</comment>